<protein>
    <recommendedName>
        <fullName evidence="2">diguanylate cyclase</fullName>
        <ecNumber evidence="2">2.7.7.65</ecNumber>
    </recommendedName>
</protein>
<dbReference type="RefSeq" id="WP_301720989.1">
    <property type="nucleotide sequence ID" value="NZ_JAGGJB010000006.1"/>
</dbReference>
<comment type="catalytic activity">
    <reaction evidence="3">
        <text>2 GTP = 3',3'-c-di-GMP + 2 diphosphate</text>
        <dbReference type="Rhea" id="RHEA:24898"/>
        <dbReference type="ChEBI" id="CHEBI:33019"/>
        <dbReference type="ChEBI" id="CHEBI:37565"/>
        <dbReference type="ChEBI" id="CHEBI:58805"/>
        <dbReference type="EC" id="2.7.7.65"/>
    </reaction>
</comment>
<dbReference type="CDD" id="cd01949">
    <property type="entry name" value="GGDEF"/>
    <property type="match status" value="1"/>
</dbReference>
<dbReference type="Proteomes" id="UP001169492">
    <property type="component" value="Unassembled WGS sequence"/>
</dbReference>
<keyword evidence="4" id="KW-1133">Transmembrane helix</keyword>
<dbReference type="InterPro" id="IPR050469">
    <property type="entry name" value="Diguanylate_Cyclase"/>
</dbReference>
<evidence type="ECO:0000256" key="2">
    <source>
        <dbReference type="ARBA" id="ARBA00012528"/>
    </source>
</evidence>
<dbReference type="Pfam" id="PF13181">
    <property type="entry name" value="TPR_8"/>
    <property type="match status" value="1"/>
</dbReference>
<evidence type="ECO:0000256" key="1">
    <source>
        <dbReference type="ARBA" id="ARBA00001946"/>
    </source>
</evidence>
<keyword evidence="5" id="KW-0732">Signal</keyword>
<dbReference type="InterPro" id="IPR019734">
    <property type="entry name" value="TPR_rpt"/>
</dbReference>
<gene>
    <name evidence="7" type="ORF">J6I90_11115</name>
    <name evidence="8" type="ORF">J6I92_09930</name>
</gene>
<dbReference type="Gene3D" id="1.25.40.10">
    <property type="entry name" value="Tetratricopeptide repeat domain"/>
    <property type="match status" value="1"/>
</dbReference>
<dbReference type="EMBL" id="JAGGJB010000006">
    <property type="protein sequence ID" value="MDN7125433.1"/>
    <property type="molecule type" value="Genomic_DNA"/>
</dbReference>
<feature type="chain" id="PRO_5043521520" description="diguanylate cyclase" evidence="5">
    <location>
        <begin position="33"/>
        <end position="696"/>
    </location>
</feature>
<keyword evidence="4" id="KW-0472">Membrane</keyword>
<dbReference type="InterPro" id="IPR011990">
    <property type="entry name" value="TPR-like_helical_dom_sf"/>
</dbReference>
<sequence length="696" mass="78029">MQTTQANKALSSYLMQVVMACALVFAMAVAQAQETVAPPPMAPAVEQQLDDMLNSNLSEAEMGKQLLALVETLPADTPDMTQIRIKSYLAMSYGYEGDFTKAYDLLDEIEQQALKSGFPDAITEAAATRVLLKTLEGKITEAYSLINAVIVPAEKASLPRVRYFAHNLVASIYMQKNQTERALEHLIYASDAVNETDSERTPVRRIYLKLRIAEIYSQQTQYEQALLQLNEAEDTVQSNGLESTFAPEIQFQRAYIATEMENFDAAFDIYEELEDQIKDDPQWVAMQPTVLNNLGDLAIRTKRFESGIATLEEALAIAQQQNATITEQIIRFNLGFIQVHLGNHDRGLEAMKAIVEEVRGEWISSEFEGLLGEYAQALSMTGRYQEANEVLLEQRELRAEVFNTEMQKNVTELQNLYESKDKAQQIELLEQQNGLNEQMLKNERQHQLILALGIIVALLFSILALYLYRAARRSNLALKDANAKLADQSVRDPLTGLLNRRAMQQELQRQQREGSAHNDAMVLLDIDHFKRINDKHGHAAGDDVICEVARRLVAICRENDKVIRWGGEEFLIYLSNADADALPRFVRRLLQTIAEQPITTKCSGDIAITATAGFISYPFAGLDEQQMDWEATLQLIDNALYAGKVHGRNQAWGITQLNVPLDKARAALDSDLVEAIEQKVVTAITLHGPKSEGLSD</sequence>
<dbReference type="InterPro" id="IPR043128">
    <property type="entry name" value="Rev_trsase/Diguanyl_cyclase"/>
</dbReference>
<feature type="domain" description="GGDEF" evidence="6">
    <location>
        <begin position="517"/>
        <end position="656"/>
    </location>
</feature>
<dbReference type="SMART" id="SM00028">
    <property type="entry name" value="TPR"/>
    <property type="match status" value="5"/>
</dbReference>
<evidence type="ECO:0000313" key="9">
    <source>
        <dbReference type="Proteomes" id="UP001169491"/>
    </source>
</evidence>
<keyword evidence="4" id="KW-0812">Transmembrane</keyword>
<evidence type="ECO:0000259" key="6">
    <source>
        <dbReference type="PROSITE" id="PS50887"/>
    </source>
</evidence>
<dbReference type="PROSITE" id="PS50887">
    <property type="entry name" value="GGDEF"/>
    <property type="match status" value="1"/>
</dbReference>
<evidence type="ECO:0000256" key="5">
    <source>
        <dbReference type="SAM" id="SignalP"/>
    </source>
</evidence>
<dbReference type="SUPFAM" id="SSF48452">
    <property type="entry name" value="TPR-like"/>
    <property type="match status" value="2"/>
</dbReference>
<dbReference type="EMBL" id="JAGGJC010000004">
    <property type="protein sequence ID" value="MDN7130191.1"/>
    <property type="molecule type" value="Genomic_DNA"/>
</dbReference>
<dbReference type="NCBIfam" id="TIGR00254">
    <property type="entry name" value="GGDEF"/>
    <property type="match status" value="1"/>
</dbReference>
<dbReference type="AlphaFoldDB" id="A0AAW7R2U7"/>
<feature type="transmembrane region" description="Helical" evidence="4">
    <location>
        <begin position="448"/>
        <end position="468"/>
    </location>
</feature>
<evidence type="ECO:0000313" key="7">
    <source>
        <dbReference type="EMBL" id="MDN7125433.1"/>
    </source>
</evidence>
<dbReference type="GO" id="GO:0052621">
    <property type="term" value="F:diguanylate cyclase activity"/>
    <property type="evidence" value="ECO:0007669"/>
    <property type="project" value="UniProtKB-EC"/>
</dbReference>
<dbReference type="EC" id="2.7.7.65" evidence="2"/>
<dbReference type="SUPFAM" id="SSF55073">
    <property type="entry name" value="Nucleotide cyclase"/>
    <property type="match status" value="1"/>
</dbReference>
<evidence type="ECO:0000256" key="4">
    <source>
        <dbReference type="SAM" id="Phobius"/>
    </source>
</evidence>
<organism evidence="7 10">
    <name type="scientific">Pseudidiomarina terrestris</name>
    <dbReference type="NCBI Taxonomy" id="2820060"/>
    <lineage>
        <taxon>Bacteria</taxon>
        <taxon>Pseudomonadati</taxon>
        <taxon>Pseudomonadota</taxon>
        <taxon>Gammaproteobacteria</taxon>
        <taxon>Alteromonadales</taxon>
        <taxon>Idiomarinaceae</taxon>
        <taxon>Pseudidiomarina</taxon>
    </lineage>
</organism>
<reference evidence="9 10" key="1">
    <citation type="submission" date="2021-03" db="EMBL/GenBank/DDBJ databases">
        <title>Pseudidiomarina terrestris, a new bacterium isolated from saline soil.</title>
        <authorList>
            <person name="Galisteo C."/>
            <person name="De La Haba R."/>
            <person name="Sanchez-Porro C."/>
            <person name="Ventosa A."/>
        </authorList>
    </citation>
    <scope>NUCLEOTIDE SEQUENCE [LARGE SCALE GENOMIC DNA]</scope>
    <source>
        <strain evidence="7 10">1APP75-32.1</strain>
        <strain evidence="9">1APR75-15</strain>
        <strain evidence="8">1ASR75-15</strain>
    </source>
</reference>
<dbReference type="Proteomes" id="UP001169491">
    <property type="component" value="Unassembled WGS sequence"/>
</dbReference>
<comment type="cofactor">
    <cofactor evidence="1">
        <name>Mg(2+)</name>
        <dbReference type="ChEBI" id="CHEBI:18420"/>
    </cofactor>
</comment>
<dbReference type="InterPro" id="IPR000160">
    <property type="entry name" value="GGDEF_dom"/>
</dbReference>
<comment type="caution">
    <text evidence="7">The sequence shown here is derived from an EMBL/GenBank/DDBJ whole genome shotgun (WGS) entry which is preliminary data.</text>
</comment>
<dbReference type="PANTHER" id="PTHR45138">
    <property type="entry name" value="REGULATORY COMPONENTS OF SENSORY TRANSDUCTION SYSTEM"/>
    <property type="match status" value="1"/>
</dbReference>
<evidence type="ECO:0000313" key="8">
    <source>
        <dbReference type="EMBL" id="MDN7130191.1"/>
    </source>
</evidence>
<keyword evidence="9" id="KW-1185">Reference proteome</keyword>
<dbReference type="PANTHER" id="PTHR45138:SF9">
    <property type="entry name" value="DIGUANYLATE CYCLASE DGCM-RELATED"/>
    <property type="match status" value="1"/>
</dbReference>
<dbReference type="Gene3D" id="3.30.70.270">
    <property type="match status" value="1"/>
</dbReference>
<proteinExistence type="predicted"/>
<dbReference type="InterPro" id="IPR029787">
    <property type="entry name" value="Nucleotide_cyclase"/>
</dbReference>
<name>A0AAW7R2U7_9GAMM</name>
<accession>A0AAW7R2U7</accession>
<dbReference type="Pfam" id="PF00990">
    <property type="entry name" value="GGDEF"/>
    <property type="match status" value="1"/>
</dbReference>
<evidence type="ECO:0000256" key="3">
    <source>
        <dbReference type="ARBA" id="ARBA00034247"/>
    </source>
</evidence>
<feature type="signal peptide" evidence="5">
    <location>
        <begin position="1"/>
        <end position="32"/>
    </location>
</feature>
<evidence type="ECO:0000313" key="10">
    <source>
        <dbReference type="Proteomes" id="UP001169492"/>
    </source>
</evidence>
<dbReference type="SMART" id="SM00267">
    <property type="entry name" value="GGDEF"/>
    <property type="match status" value="1"/>
</dbReference>
<dbReference type="FunFam" id="3.30.70.270:FF:000001">
    <property type="entry name" value="Diguanylate cyclase domain protein"/>
    <property type="match status" value="1"/>
</dbReference>